<feature type="region of interest" description="Disordered" evidence="1">
    <location>
        <begin position="143"/>
        <end position="163"/>
    </location>
</feature>
<organism evidence="2 3">
    <name type="scientific">Vespula pensylvanica</name>
    <name type="common">Western yellow jacket</name>
    <name type="synonym">Wasp</name>
    <dbReference type="NCBI Taxonomy" id="30213"/>
    <lineage>
        <taxon>Eukaryota</taxon>
        <taxon>Metazoa</taxon>
        <taxon>Ecdysozoa</taxon>
        <taxon>Arthropoda</taxon>
        <taxon>Hexapoda</taxon>
        <taxon>Insecta</taxon>
        <taxon>Pterygota</taxon>
        <taxon>Neoptera</taxon>
        <taxon>Endopterygota</taxon>
        <taxon>Hymenoptera</taxon>
        <taxon>Apocrita</taxon>
        <taxon>Aculeata</taxon>
        <taxon>Vespoidea</taxon>
        <taxon>Vespidae</taxon>
        <taxon>Vespinae</taxon>
        <taxon>Vespula</taxon>
    </lineage>
</organism>
<evidence type="ECO:0000256" key="1">
    <source>
        <dbReference type="SAM" id="MobiDB-lite"/>
    </source>
</evidence>
<name>A0A834P195_VESPE</name>
<feature type="region of interest" description="Disordered" evidence="1">
    <location>
        <begin position="1"/>
        <end position="107"/>
    </location>
</feature>
<reference evidence="2" key="1">
    <citation type="journal article" date="2020" name="G3 (Bethesda)">
        <title>High-Quality Assemblies for Three Invasive Social Wasps from the &lt;i&gt;Vespula&lt;/i&gt; Genus.</title>
        <authorList>
            <person name="Harrop T.W.R."/>
            <person name="Guhlin J."/>
            <person name="McLaughlin G.M."/>
            <person name="Permina E."/>
            <person name="Stockwell P."/>
            <person name="Gilligan J."/>
            <person name="Le Lec M.F."/>
            <person name="Gruber M.A.M."/>
            <person name="Quinn O."/>
            <person name="Lovegrove M."/>
            <person name="Duncan E.J."/>
            <person name="Remnant E.J."/>
            <person name="Van Eeckhoven J."/>
            <person name="Graham B."/>
            <person name="Knapp R.A."/>
            <person name="Langford K.W."/>
            <person name="Kronenberg Z."/>
            <person name="Press M.O."/>
            <person name="Eacker S.M."/>
            <person name="Wilson-Rankin E.E."/>
            <person name="Purcell J."/>
            <person name="Lester P.J."/>
            <person name="Dearden P.K."/>
        </authorList>
    </citation>
    <scope>NUCLEOTIDE SEQUENCE</scope>
    <source>
        <strain evidence="2">Volc-1</strain>
    </source>
</reference>
<feature type="compositionally biased region" description="Basic and acidic residues" evidence="1">
    <location>
        <begin position="80"/>
        <end position="104"/>
    </location>
</feature>
<evidence type="ECO:0000313" key="2">
    <source>
        <dbReference type="EMBL" id="KAF7423863.1"/>
    </source>
</evidence>
<evidence type="ECO:0000313" key="3">
    <source>
        <dbReference type="Proteomes" id="UP000600918"/>
    </source>
</evidence>
<proteinExistence type="predicted"/>
<sequence length="176" mass="20035">MVHISRGNTSNHKLEKHLPPGPKGTGNHDNGDSSSANATRRRLASFPNEETRRLRCFVTPSSPEGRENVEFICEGGSGKSEGKSRRAMRERTFGNADDLKENKSDSSIWGSCSRKYRESSFDSTKRTFVVFYQRKREKCKGRTWTYSRKRSKGNGNPRPEDERDLIIAEKSIVSLY</sequence>
<protein>
    <submittedName>
        <fullName evidence="2">Uncharacterized protein</fullName>
    </submittedName>
</protein>
<comment type="caution">
    <text evidence="2">The sequence shown here is derived from an EMBL/GenBank/DDBJ whole genome shotgun (WGS) entry which is preliminary data.</text>
</comment>
<dbReference type="EMBL" id="JACSDY010000007">
    <property type="protein sequence ID" value="KAF7423863.1"/>
    <property type="molecule type" value="Genomic_DNA"/>
</dbReference>
<keyword evidence="3" id="KW-1185">Reference proteome</keyword>
<accession>A0A834P195</accession>
<dbReference type="Proteomes" id="UP000600918">
    <property type="component" value="Unassembled WGS sequence"/>
</dbReference>
<feature type="compositionally biased region" description="Basic residues" evidence="1">
    <location>
        <begin position="143"/>
        <end position="152"/>
    </location>
</feature>
<gene>
    <name evidence="2" type="ORF">H0235_009146</name>
</gene>
<dbReference type="AlphaFoldDB" id="A0A834P195"/>
<feature type="compositionally biased region" description="Polar residues" evidence="1">
    <location>
        <begin position="1"/>
        <end position="11"/>
    </location>
</feature>